<dbReference type="Proteomes" id="UP001227192">
    <property type="component" value="Unassembled WGS sequence"/>
</dbReference>
<keyword evidence="3" id="KW-1185">Reference proteome</keyword>
<keyword evidence="1" id="KW-1133">Transmembrane helix</keyword>
<evidence type="ECO:0000313" key="3">
    <source>
        <dbReference type="Proteomes" id="UP001227192"/>
    </source>
</evidence>
<feature type="transmembrane region" description="Helical" evidence="1">
    <location>
        <begin position="27"/>
        <end position="47"/>
    </location>
</feature>
<evidence type="ECO:0000313" key="2">
    <source>
        <dbReference type="EMBL" id="KAJ9489892.1"/>
    </source>
</evidence>
<name>A0AAI9TMR6_PENTH</name>
<sequence length="157" mass="17186">MSQKDSGDTASCGNLSDSPTIANGDDILSVGLAIFPVCYCLTLVLCFGGSQKGKWHLITPLRQSLCHHTVSHSYLCLRTHVGSGEMQCKSSGKIFDTWQSKSPEIQFTIYNSYAASVLGDLAIQDSINITHLAIGYTRDIICNNTPMVLWEFFLGVF</sequence>
<comment type="caution">
    <text evidence="2">The sequence shown here is derived from an EMBL/GenBank/DDBJ whole genome shotgun (WGS) entry which is preliminary data.</text>
</comment>
<keyword evidence="1" id="KW-0472">Membrane</keyword>
<dbReference type="EMBL" id="LACB01000071">
    <property type="protein sequence ID" value="KAJ9489892.1"/>
    <property type="molecule type" value="Genomic_DNA"/>
</dbReference>
<proteinExistence type="predicted"/>
<reference evidence="2" key="2">
    <citation type="journal article" date="2016" name="Fungal Biol.">
        <title>Ochratoxin A production by Penicillium thymicola.</title>
        <authorList>
            <person name="Nguyen H.D.T."/>
            <person name="McMullin D.R."/>
            <person name="Ponomareva E."/>
            <person name="Riley R."/>
            <person name="Pomraning K.R."/>
            <person name="Baker S.E."/>
            <person name="Seifert K.A."/>
        </authorList>
    </citation>
    <scope>NUCLEOTIDE SEQUENCE</scope>
    <source>
        <strain evidence="2">DAOM 180753</strain>
    </source>
</reference>
<accession>A0AAI9TMR6</accession>
<protein>
    <submittedName>
        <fullName evidence="2">Uncharacterized protein</fullName>
    </submittedName>
</protein>
<organism evidence="2 3">
    <name type="scientific">Penicillium thymicola</name>
    <dbReference type="NCBI Taxonomy" id="293382"/>
    <lineage>
        <taxon>Eukaryota</taxon>
        <taxon>Fungi</taxon>
        <taxon>Dikarya</taxon>
        <taxon>Ascomycota</taxon>
        <taxon>Pezizomycotina</taxon>
        <taxon>Eurotiomycetes</taxon>
        <taxon>Eurotiomycetidae</taxon>
        <taxon>Eurotiales</taxon>
        <taxon>Aspergillaceae</taxon>
        <taxon>Penicillium</taxon>
    </lineage>
</organism>
<gene>
    <name evidence="2" type="ORF">VN97_g3380</name>
</gene>
<keyword evidence="1" id="KW-0812">Transmembrane</keyword>
<reference evidence="2" key="1">
    <citation type="submission" date="2015-06" db="EMBL/GenBank/DDBJ databases">
        <authorList>
            <person name="Nguyen H."/>
        </authorList>
    </citation>
    <scope>NUCLEOTIDE SEQUENCE</scope>
    <source>
        <strain evidence="2">DAOM 180753</strain>
    </source>
</reference>
<evidence type="ECO:0000256" key="1">
    <source>
        <dbReference type="SAM" id="Phobius"/>
    </source>
</evidence>
<dbReference type="AlphaFoldDB" id="A0AAI9TMR6"/>